<feature type="chain" id="PRO_5014908039" description="peptide-methionine (R)-S-oxide reductase" evidence="9">
    <location>
        <begin position="22"/>
        <end position="197"/>
    </location>
</feature>
<keyword evidence="6" id="KW-0560">Oxidoreductase</keyword>
<dbReference type="Pfam" id="PF01641">
    <property type="entry name" value="SelR"/>
    <property type="match status" value="1"/>
</dbReference>
<accession>A0A2L0EI60</accession>
<gene>
    <name evidence="11" type="ORF">SOCE26_003590</name>
</gene>
<evidence type="ECO:0000256" key="5">
    <source>
        <dbReference type="ARBA" id="ARBA00022833"/>
    </source>
</evidence>
<evidence type="ECO:0000256" key="4">
    <source>
        <dbReference type="ARBA" id="ARBA00022723"/>
    </source>
</evidence>
<dbReference type="Proteomes" id="UP000238348">
    <property type="component" value="Chromosome"/>
</dbReference>
<evidence type="ECO:0000256" key="2">
    <source>
        <dbReference type="ARBA" id="ARBA00007174"/>
    </source>
</evidence>
<keyword evidence="9" id="KW-0732">Signal</keyword>
<dbReference type="GO" id="GO:0033743">
    <property type="term" value="F:peptide-methionine (R)-S-oxide reductase activity"/>
    <property type="evidence" value="ECO:0007669"/>
    <property type="project" value="UniProtKB-EC"/>
</dbReference>
<name>A0A2L0EI60_SORCE</name>
<comment type="similarity">
    <text evidence="2">Belongs to the MsrB Met sulfoxide reductase family.</text>
</comment>
<feature type="domain" description="MsrB" evidence="10">
    <location>
        <begin position="65"/>
        <end position="187"/>
    </location>
</feature>
<evidence type="ECO:0000256" key="7">
    <source>
        <dbReference type="ARBA" id="ARBA00048488"/>
    </source>
</evidence>
<dbReference type="GO" id="GO:0005737">
    <property type="term" value="C:cytoplasm"/>
    <property type="evidence" value="ECO:0007669"/>
    <property type="project" value="TreeGrafter"/>
</dbReference>
<dbReference type="PROSITE" id="PS51790">
    <property type="entry name" value="MSRB"/>
    <property type="match status" value="1"/>
</dbReference>
<dbReference type="EMBL" id="CP012673">
    <property type="protein sequence ID" value="AUX38977.1"/>
    <property type="molecule type" value="Genomic_DNA"/>
</dbReference>
<dbReference type="InterPro" id="IPR028427">
    <property type="entry name" value="Met_Sox_Rdtase_MsrB"/>
</dbReference>
<dbReference type="GO" id="GO:0030091">
    <property type="term" value="P:protein repair"/>
    <property type="evidence" value="ECO:0007669"/>
    <property type="project" value="InterPro"/>
</dbReference>
<keyword evidence="4" id="KW-0479">Metal-binding</keyword>
<comment type="cofactor">
    <cofactor evidence="1">
        <name>Zn(2+)</name>
        <dbReference type="ChEBI" id="CHEBI:29105"/>
    </cofactor>
</comment>
<evidence type="ECO:0000256" key="3">
    <source>
        <dbReference type="ARBA" id="ARBA00012499"/>
    </source>
</evidence>
<organism evidence="11 12">
    <name type="scientific">Sorangium cellulosum</name>
    <name type="common">Polyangium cellulosum</name>
    <dbReference type="NCBI Taxonomy" id="56"/>
    <lineage>
        <taxon>Bacteria</taxon>
        <taxon>Pseudomonadati</taxon>
        <taxon>Myxococcota</taxon>
        <taxon>Polyangia</taxon>
        <taxon>Polyangiales</taxon>
        <taxon>Polyangiaceae</taxon>
        <taxon>Sorangium</taxon>
    </lineage>
</organism>
<sequence length="197" mass="20748">MRLLGLSGLGVAAVAAGVAAAGGGTRVGGGHQPEGTPMKTAKAPAAGPVYSRSGYDVTSLSEVRIAELAKRLKPDEANVILAKGTEPAFCGTLTDNKKEGTYICRLCGLPLFSSSAKFDSGTGWPSFFQPFDPAHIREQQDVALGMVRTEILCARCTAHLGHVFDDGPQQTGLRYCLNSVSLNFVERGKDLPPASRR</sequence>
<comment type="catalytic activity">
    <reaction evidence="7">
        <text>L-methionyl-[protein] + [thioredoxin]-disulfide + H2O = L-methionyl-(R)-S-oxide-[protein] + [thioredoxin]-dithiol</text>
        <dbReference type="Rhea" id="RHEA:24164"/>
        <dbReference type="Rhea" id="RHEA-COMP:10698"/>
        <dbReference type="Rhea" id="RHEA-COMP:10700"/>
        <dbReference type="Rhea" id="RHEA-COMP:12313"/>
        <dbReference type="Rhea" id="RHEA-COMP:12314"/>
        <dbReference type="ChEBI" id="CHEBI:15377"/>
        <dbReference type="ChEBI" id="CHEBI:16044"/>
        <dbReference type="ChEBI" id="CHEBI:29950"/>
        <dbReference type="ChEBI" id="CHEBI:45764"/>
        <dbReference type="ChEBI" id="CHEBI:50058"/>
        <dbReference type="EC" id="1.8.4.12"/>
    </reaction>
</comment>
<proteinExistence type="inferred from homology"/>
<reference evidence="11 12" key="1">
    <citation type="submission" date="2015-09" db="EMBL/GenBank/DDBJ databases">
        <title>Sorangium comparison.</title>
        <authorList>
            <person name="Zaburannyi N."/>
            <person name="Bunk B."/>
            <person name="Overmann J."/>
            <person name="Mueller R."/>
        </authorList>
    </citation>
    <scope>NUCLEOTIDE SEQUENCE [LARGE SCALE GENOMIC DNA]</scope>
    <source>
        <strain evidence="11 12">So ce26</strain>
    </source>
</reference>
<dbReference type="NCBIfam" id="TIGR00357">
    <property type="entry name" value="peptide-methionine (R)-S-oxide reductase MsrB"/>
    <property type="match status" value="1"/>
</dbReference>
<feature type="signal peptide" evidence="9">
    <location>
        <begin position="1"/>
        <end position="21"/>
    </location>
</feature>
<evidence type="ECO:0000256" key="9">
    <source>
        <dbReference type="SAM" id="SignalP"/>
    </source>
</evidence>
<feature type="region of interest" description="Disordered" evidence="8">
    <location>
        <begin position="24"/>
        <end position="45"/>
    </location>
</feature>
<evidence type="ECO:0000256" key="1">
    <source>
        <dbReference type="ARBA" id="ARBA00001947"/>
    </source>
</evidence>
<keyword evidence="5" id="KW-0862">Zinc</keyword>
<dbReference type="FunFam" id="2.170.150.20:FF:000001">
    <property type="entry name" value="Peptide methionine sulfoxide reductase MsrB"/>
    <property type="match status" value="1"/>
</dbReference>
<dbReference type="EC" id="1.8.4.12" evidence="3"/>
<evidence type="ECO:0000259" key="10">
    <source>
        <dbReference type="PROSITE" id="PS51790"/>
    </source>
</evidence>
<dbReference type="Gene3D" id="2.170.150.20">
    <property type="entry name" value="Peptide methionine sulfoxide reductase"/>
    <property type="match status" value="1"/>
</dbReference>
<dbReference type="InterPro" id="IPR002579">
    <property type="entry name" value="Met_Sox_Rdtase_MsrB_dom"/>
</dbReference>
<dbReference type="SUPFAM" id="SSF51316">
    <property type="entry name" value="Mss4-like"/>
    <property type="match status" value="1"/>
</dbReference>
<dbReference type="PANTHER" id="PTHR10173:SF52">
    <property type="entry name" value="METHIONINE-R-SULFOXIDE REDUCTASE B1"/>
    <property type="match status" value="1"/>
</dbReference>
<dbReference type="GO" id="GO:0006979">
    <property type="term" value="P:response to oxidative stress"/>
    <property type="evidence" value="ECO:0007669"/>
    <property type="project" value="InterPro"/>
</dbReference>
<evidence type="ECO:0000313" key="12">
    <source>
        <dbReference type="Proteomes" id="UP000238348"/>
    </source>
</evidence>
<dbReference type="GO" id="GO:0046872">
    <property type="term" value="F:metal ion binding"/>
    <property type="evidence" value="ECO:0007669"/>
    <property type="project" value="UniProtKB-KW"/>
</dbReference>
<evidence type="ECO:0000256" key="8">
    <source>
        <dbReference type="SAM" id="MobiDB-lite"/>
    </source>
</evidence>
<dbReference type="InterPro" id="IPR011057">
    <property type="entry name" value="Mss4-like_sf"/>
</dbReference>
<evidence type="ECO:0000256" key="6">
    <source>
        <dbReference type="ARBA" id="ARBA00023002"/>
    </source>
</evidence>
<dbReference type="PANTHER" id="PTHR10173">
    <property type="entry name" value="METHIONINE SULFOXIDE REDUCTASE"/>
    <property type="match status" value="1"/>
</dbReference>
<evidence type="ECO:0000313" key="11">
    <source>
        <dbReference type="EMBL" id="AUX38977.1"/>
    </source>
</evidence>
<dbReference type="AlphaFoldDB" id="A0A2L0EI60"/>
<protein>
    <recommendedName>
        <fullName evidence="3">peptide-methionine (R)-S-oxide reductase</fullName>
        <ecNumber evidence="3">1.8.4.12</ecNumber>
    </recommendedName>
</protein>